<evidence type="ECO:0000313" key="1">
    <source>
        <dbReference type="EMBL" id="QBE48454.1"/>
    </source>
</evidence>
<dbReference type="Proteomes" id="UP000289260">
    <property type="component" value="Chromosome"/>
</dbReference>
<sequence length="226" mass="24467">MVDLTATQLAERLGVTTRRARDLLRSEEVTGRQLANGTWLADSDAVARYEVSTSRGSGRTLDAATAWGVLWELSGLDAEWLSASTRARMRRRIRDSDAAAIAAVVSKRTRAHRFTAANAERASAGLIRTGRAAVSVLDTDLIQDSRQVAGYVRSGTVGDYAKTHFMIPTATGNDVIFENTLPIGYTAETMPAAVVAADLAASIDTRERSAGLQALEEMRQRWLAAR</sequence>
<dbReference type="RefSeq" id="WP_130109592.1">
    <property type="nucleotide sequence ID" value="NZ_CP035806.1"/>
</dbReference>
<dbReference type="EMBL" id="CP035806">
    <property type="protein sequence ID" value="QBE48454.1"/>
    <property type="molecule type" value="Genomic_DNA"/>
</dbReference>
<name>A0A4P6KG60_9MICO</name>
<dbReference type="OrthoDB" id="5074901at2"/>
<organism evidence="1 2">
    <name type="scientific">Leucobacter triazinivorans</name>
    <dbReference type="NCBI Taxonomy" id="1784719"/>
    <lineage>
        <taxon>Bacteria</taxon>
        <taxon>Bacillati</taxon>
        <taxon>Actinomycetota</taxon>
        <taxon>Actinomycetes</taxon>
        <taxon>Micrococcales</taxon>
        <taxon>Microbacteriaceae</taxon>
        <taxon>Leucobacter</taxon>
    </lineage>
</organism>
<protein>
    <submittedName>
        <fullName evidence="1">Uncharacterized protein</fullName>
    </submittedName>
</protein>
<dbReference type="AlphaFoldDB" id="A0A4P6KG60"/>
<proteinExistence type="predicted"/>
<dbReference type="KEGG" id="ltr:EVS81_06040"/>
<accession>A0A4P6KG60</accession>
<reference evidence="1 2" key="1">
    <citation type="submission" date="2019-02" db="EMBL/GenBank/DDBJ databases">
        <authorList>
            <person name="Sun L."/>
            <person name="Pan D."/>
            <person name="Wu X."/>
        </authorList>
    </citation>
    <scope>NUCLEOTIDE SEQUENCE [LARGE SCALE GENOMIC DNA]</scope>
    <source>
        <strain evidence="1 2">JW-1</strain>
    </source>
</reference>
<gene>
    <name evidence="1" type="ORF">EVS81_06040</name>
</gene>
<keyword evidence="2" id="KW-1185">Reference proteome</keyword>
<evidence type="ECO:0000313" key="2">
    <source>
        <dbReference type="Proteomes" id="UP000289260"/>
    </source>
</evidence>